<keyword evidence="3" id="KW-1185">Reference proteome</keyword>
<feature type="transmembrane region" description="Helical" evidence="1">
    <location>
        <begin position="53"/>
        <end position="70"/>
    </location>
</feature>
<dbReference type="Proteomes" id="UP000215914">
    <property type="component" value="Unassembled WGS sequence"/>
</dbReference>
<accession>A0A9K3GS19</accession>
<keyword evidence="1" id="KW-0812">Transmembrane</keyword>
<reference evidence="2" key="2">
    <citation type="submission" date="2020-06" db="EMBL/GenBank/DDBJ databases">
        <title>Helianthus annuus Genome sequencing and assembly Release 2.</title>
        <authorList>
            <person name="Gouzy J."/>
            <person name="Langlade N."/>
            <person name="Munos S."/>
        </authorList>
    </citation>
    <scope>NUCLEOTIDE SEQUENCE</scope>
    <source>
        <tissue evidence="2">Leaves</tissue>
    </source>
</reference>
<dbReference type="AlphaFoldDB" id="A0A9K3GS19"/>
<gene>
    <name evidence="2" type="ORF">HanXRQr2_MTg0835111</name>
</gene>
<protein>
    <submittedName>
        <fullName evidence="2">Uncharacterized protein</fullName>
    </submittedName>
</protein>
<comment type="caution">
    <text evidence="2">The sequence shown here is derived from an EMBL/GenBank/DDBJ whole genome shotgun (WGS) entry which is preliminary data.</text>
</comment>
<keyword evidence="2" id="KW-0496">Mitochondrion</keyword>
<geneLocation type="mitochondrion" evidence="2"/>
<keyword evidence="1" id="KW-0472">Membrane</keyword>
<proteinExistence type="predicted"/>
<sequence>MLSYSALLLLLILLSCLIELTFVPSFRFSHSLKVHSLLLPSSRLRRKSSFIDSIFLAFHVFLPSTLIHAMNC</sequence>
<evidence type="ECO:0000313" key="3">
    <source>
        <dbReference type="Proteomes" id="UP000215914"/>
    </source>
</evidence>
<evidence type="ECO:0000313" key="2">
    <source>
        <dbReference type="EMBL" id="KAF5753161.1"/>
    </source>
</evidence>
<organism evidence="2 3">
    <name type="scientific">Helianthus annuus</name>
    <name type="common">Common sunflower</name>
    <dbReference type="NCBI Taxonomy" id="4232"/>
    <lineage>
        <taxon>Eukaryota</taxon>
        <taxon>Viridiplantae</taxon>
        <taxon>Streptophyta</taxon>
        <taxon>Embryophyta</taxon>
        <taxon>Tracheophyta</taxon>
        <taxon>Spermatophyta</taxon>
        <taxon>Magnoliopsida</taxon>
        <taxon>eudicotyledons</taxon>
        <taxon>Gunneridae</taxon>
        <taxon>Pentapetalae</taxon>
        <taxon>asterids</taxon>
        <taxon>campanulids</taxon>
        <taxon>Asterales</taxon>
        <taxon>Asteraceae</taxon>
        <taxon>Asteroideae</taxon>
        <taxon>Heliantheae alliance</taxon>
        <taxon>Heliantheae</taxon>
        <taxon>Helianthus</taxon>
    </lineage>
</organism>
<reference evidence="2" key="1">
    <citation type="journal article" date="2017" name="Nature">
        <title>The sunflower genome provides insights into oil metabolism, flowering and Asterid evolution.</title>
        <authorList>
            <person name="Badouin H."/>
            <person name="Gouzy J."/>
            <person name="Grassa C.J."/>
            <person name="Murat F."/>
            <person name="Staton S.E."/>
            <person name="Cottret L."/>
            <person name="Lelandais-Briere C."/>
            <person name="Owens G.L."/>
            <person name="Carrere S."/>
            <person name="Mayjonade B."/>
            <person name="Legrand L."/>
            <person name="Gill N."/>
            <person name="Kane N.C."/>
            <person name="Bowers J.E."/>
            <person name="Hubner S."/>
            <person name="Bellec A."/>
            <person name="Berard A."/>
            <person name="Berges H."/>
            <person name="Blanchet N."/>
            <person name="Boniface M.C."/>
            <person name="Brunel D."/>
            <person name="Catrice O."/>
            <person name="Chaidir N."/>
            <person name="Claudel C."/>
            <person name="Donnadieu C."/>
            <person name="Faraut T."/>
            <person name="Fievet G."/>
            <person name="Helmstetter N."/>
            <person name="King M."/>
            <person name="Knapp S.J."/>
            <person name="Lai Z."/>
            <person name="Le Paslier M.C."/>
            <person name="Lippi Y."/>
            <person name="Lorenzon L."/>
            <person name="Mandel J.R."/>
            <person name="Marage G."/>
            <person name="Marchand G."/>
            <person name="Marquand E."/>
            <person name="Bret-Mestries E."/>
            <person name="Morien E."/>
            <person name="Nambeesan S."/>
            <person name="Nguyen T."/>
            <person name="Pegot-Espagnet P."/>
            <person name="Pouilly N."/>
            <person name="Raftis F."/>
            <person name="Sallet E."/>
            <person name="Schiex T."/>
            <person name="Thomas J."/>
            <person name="Vandecasteele C."/>
            <person name="Vares D."/>
            <person name="Vear F."/>
            <person name="Vautrin S."/>
            <person name="Crespi M."/>
            <person name="Mangin B."/>
            <person name="Burke J.M."/>
            <person name="Salse J."/>
            <person name="Munos S."/>
            <person name="Vincourt P."/>
            <person name="Rieseberg L.H."/>
            <person name="Langlade N.B."/>
        </authorList>
    </citation>
    <scope>NUCLEOTIDE SEQUENCE</scope>
    <source>
        <tissue evidence="2">Leaves</tissue>
    </source>
</reference>
<evidence type="ECO:0000256" key="1">
    <source>
        <dbReference type="SAM" id="Phobius"/>
    </source>
</evidence>
<name>A0A9K3GS19_HELAN</name>
<dbReference type="EMBL" id="MNCJ02000334">
    <property type="protein sequence ID" value="KAF5753161.1"/>
    <property type="molecule type" value="Genomic_DNA"/>
</dbReference>
<keyword evidence="1" id="KW-1133">Transmembrane helix</keyword>